<feature type="non-terminal residue" evidence="3">
    <location>
        <position position="1"/>
    </location>
</feature>
<dbReference type="InterPro" id="IPR006762">
    <property type="entry name" value="Gtr1_RagA"/>
</dbReference>
<accession>A0A0F9I158</accession>
<dbReference type="EMBL" id="LAZR01013590">
    <property type="protein sequence ID" value="KKM21247.1"/>
    <property type="molecule type" value="Genomic_DNA"/>
</dbReference>
<dbReference type="AlphaFoldDB" id="A0A0F9I158"/>
<name>A0A0F9I158_9ZZZZ</name>
<evidence type="ECO:0000256" key="2">
    <source>
        <dbReference type="ARBA" id="ARBA00023134"/>
    </source>
</evidence>
<reference evidence="3" key="1">
    <citation type="journal article" date="2015" name="Nature">
        <title>Complex archaea that bridge the gap between prokaryotes and eukaryotes.</title>
        <authorList>
            <person name="Spang A."/>
            <person name="Saw J.H."/>
            <person name="Jorgensen S.L."/>
            <person name="Zaremba-Niedzwiedzka K."/>
            <person name="Martijn J."/>
            <person name="Lind A.E."/>
            <person name="van Eijk R."/>
            <person name="Schleper C."/>
            <person name="Guy L."/>
            <person name="Ettema T.J."/>
        </authorList>
    </citation>
    <scope>NUCLEOTIDE SEQUENCE</scope>
</reference>
<dbReference type="Pfam" id="PF04670">
    <property type="entry name" value="Gtr1_RagA"/>
    <property type="match status" value="1"/>
</dbReference>
<dbReference type="InterPro" id="IPR027417">
    <property type="entry name" value="P-loop_NTPase"/>
</dbReference>
<protein>
    <recommendedName>
        <fullName evidence="4">GTP-binding protein</fullName>
    </recommendedName>
</protein>
<dbReference type="SUPFAM" id="SSF52540">
    <property type="entry name" value="P-loop containing nucleoside triphosphate hydrolases"/>
    <property type="match status" value="1"/>
</dbReference>
<comment type="caution">
    <text evidence="3">The sequence shown here is derived from an EMBL/GenBank/DDBJ whole genome shotgun (WGS) entry which is preliminary data.</text>
</comment>
<organism evidence="3">
    <name type="scientific">marine sediment metagenome</name>
    <dbReference type="NCBI Taxonomy" id="412755"/>
    <lineage>
        <taxon>unclassified sequences</taxon>
        <taxon>metagenomes</taxon>
        <taxon>ecological metagenomes</taxon>
    </lineage>
</organism>
<dbReference type="GO" id="GO:0005525">
    <property type="term" value="F:GTP binding"/>
    <property type="evidence" value="ECO:0007669"/>
    <property type="project" value="UniProtKB-KW"/>
</dbReference>
<evidence type="ECO:0008006" key="4">
    <source>
        <dbReference type="Google" id="ProtNLM"/>
    </source>
</evidence>
<sequence>RWEIDFWDMGGQDNYREDYLNKPIYFVDTTFFYYFIDIQDGIKFESSIDYLNELLKIYSDLNFKKEIIICLNKFDPDLREDKVISNRVKEIRNLIIENEGFKFEFFNTSFYDLASISKVVSYSLNKLLKLNNMTTILQRIVKNLNSLYAVLYTDSGLIVSDYFEEILNPKDYLELITSKVNEDLVLIQKLAEHKTTFITKISHFDDKSEFITRYNVGSNDFYLRILGPILDRKQ</sequence>
<evidence type="ECO:0000313" key="3">
    <source>
        <dbReference type="EMBL" id="KKM21247.1"/>
    </source>
</evidence>
<dbReference type="Gene3D" id="3.40.50.300">
    <property type="entry name" value="P-loop containing nucleotide triphosphate hydrolases"/>
    <property type="match status" value="1"/>
</dbReference>
<keyword evidence="1" id="KW-0547">Nucleotide-binding</keyword>
<evidence type="ECO:0000256" key="1">
    <source>
        <dbReference type="ARBA" id="ARBA00022741"/>
    </source>
</evidence>
<keyword evidence="2" id="KW-0342">GTP-binding</keyword>
<gene>
    <name evidence="3" type="ORF">LCGC14_1637370</name>
</gene>
<proteinExistence type="predicted"/>